<sequence>NINSYAGWRLRPFFLNYRGYQRKSSIRNSKISWI</sequence>
<evidence type="ECO:0000313" key="2">
    <source>
        <dbReference type="Proteomes" id="UP000003536"/>
    </source>
</evidence>
<protein>
    <submittedName>
        <fullName evidence="1">Uncharacterized protein</fullName>
    </submittedName>
</protein>
<feature type="non-terminal residue" evidence="1">
    <location>
        <position position="1"/>
    </location>
</feature>
<gene>
    <name evidence="1" type="ORF">LTSEWAN_1026</name>
</gene>
<comment type="caution">
    <text evidence="1">The sequence shown here is derived from an EMBL/GenBank/DDBJ whole genome shotgun (WGS) entry which is preliminary data.</text>
</comment>
<reference evidence="1 2" key="1">
    <citation type="journal article" date="2011" name="BMC Genomics">
        <title>Genome sequencing reveals diversification of virulence factor content and possible host adaptation in distinct subpopulations of Salmonella enterica.</title>
        <authorList>
            <person name="den Bakker H.C."/>
            <person name="Moreno Switt A.I."/>
            <person name="Govoni G."/>
            <person name="Cummings C.A."/>
            <person name="Ranieri M.L."/>
            <person name="Degoricija L."/>
            <person name="Hoelzer K."/>
            <person name="Rodriguez-Rivera L.D."/>
            <person name="Brown S."/>
            <person name="Bolchacova E."/>
            <person name="Furtado M.R."/>
            <person name="Wiedmann M."/>
        </authorList>
    </citation>
    <scope>NUCLEOTIDE SEQUENCE [LARGE SCALE GENOMIC DNA]</scope>
    <source>
        <strain evidence="1 2">A4-580</strain>
    </source>
</reference>
<name>G5S838_SALET</name>
<dbReference type="EMBL" id="AFCX01000316">
    <property type="protein sequence ID" value="EHD05645.1"/>
    <property type="molecule type" value="Genomic_DNA"/>
</dbReference>
<evidence type="ECO:0000313" key="1">
    <source>
        <dbReference type="EMBL" id="EHD05645.1"/>
    </source>
</evidence>
<organism evidence="1 2">
    <name type="scientific">Salmonella enterica subsp. enterica serovar Wandsworth str. A4-580</name>
    <dbReference type="NCBI Taxonomy" id="913086"/>
    <lineage>
        <taxon>Bacteria</taxon>
        <taxon>Pseudomonadati</taxon>
        <taxon>Pseudomonadota</taxon>
        <taxon>Gammaproteobacteria</taxon>
        <taxon>Enterobacterales</taxon>
        <taxon>Enterobacteriaceae</taxon>
        <taxon>Salmonella</taxon>
    </lineage>
</organism>
<accession>G5S838</accession>
<dbReference type="Proteomes" id="UP000003536">
    <property type="component" value="Unassembled WGS sequence"/>
</dbReference>
<dbReference type="AlphaFoldDB" id="G5S838"/>
<proteinExistence type="predicted"/>